<dbReference type="GeneID" id="83695033"/>
<dbReference type="Proteomes" id="UP001224674">
    <property type="component" value="Chromosome"/>
</dbReference>
<accession>A0AAJ6DF88</accession>
<dbReference type="EMBL" id="CP122566">
    <property type="protein sequence ID" value="WGH93823.1"/>
    <property type="molecule type" value="Genomic_DNA"/>
</dbReference>
<evidence type="ECO:0000313" key="3">
    <source>
        <dbReference type="Proteomes" id="UP001224674"/>
    </source>
</evidence>
<name>A0AAJ6DF88_9MICC</name>
<sequence length="109" mass="12110">MVLEQLSPAERQAAREKALEARTARAELKAAFANGAITLEDVFSIADLDDAIGRMRCIDLLTALRSVGEVRATTVMEACVISPKRRLRGLGRRQREKLIAWYNARVAVE</sequence>
<dbReference type="Gene3D" id="1.10.8.50">
    <property type="match status" value="1"/>
</dbReference>
<gene>
    <name evidence="2" type="primary">mihF</name>
    <name evidence="2" type="ORF">QDX21_03225</name>
</gene>
<keyword evidence="3" id="KW-1185">Reference proteome</keyword>
<dbReference type="InterPro" id="IPR055201">
    <property type="entry name" value="IHF-like_H2TH"/>
</dbReference>
<dbReference type="Pfam" id="PF22525">
    <property type="entry name" value="H2TH_5"/>
    <property type="match status" value="1"/>
</dbReference>
<organism evidence="2 3">
    <name type="scientific">Auritidibacter ignavus</name>
    <dbReference type="NCBI Taxonomy" id="678932"/>
    <lineage>
        <taxon>Bacteria</taxon>
        <taxon>Bacillati</taxon>
        <taxon>Actinomycetota</taxon>
        <taxon>Actinomycetes</taxon>
        <taxon>Micrococcales</taxon>
        <taxon>Micrococcaceae</taxon>
        <taxon>Auritidibacter</taxon>
    </lineage>
</organism>
<reference evidence="2 3" key="1">
    <citation type="submission" date="2023-03" db="EMBL/GenBank/DDBJ databases">
        <title>Complete genome sequences of several Auritidibacter ignavus strains isolated from ear infections.</title>
        <authorList>
            <person name="Baehr T."/>
            <person name="Baumhoegger A.M."/>
        </authorList>
    </citation>
    <scope>NUCLEOTIDE SEQUENCE [LARGE SCALE GENOMIC DNA]</scope>
    <source>
        <strain evidence="2 3">BABAE-6</strain>
    </source>
</reference>
<evidence type="ECO:0000313" key="2">
    <source>
        <dbReference type="EMBL" id="WGH93823.1"/>
    </source>
</evidence>
<proteinExistence type="predicted"/>
<dbReference type="NCBIfam" id="NF041260">
    <property type="entry name" value="actino_IHF"/>
    <property type="match status" value="1"/>
</dbReference>
<protein>
    <submittedName>
        <fullName evidence="2">Integration host factor, actinobacterial type</fullName>
    </submittedName>
</protein>
<dbReference type="InterPro" id="IPR047806">
    <property type="entry name" value="IHF_actinobact"/>
</dbReference>
<feature type="domain" description="Integration host factor-like helix-two turn-helix" evidence="1">
    <location>
        <begin position="34"/>
        <end position="100"/>
    </location>
</feature>
<evidence type="ECO:0000259" key="1">
    <source>
        <dbReference type="Pfam" id="PF22525"/>
    </source>
</evidence>
<dbReference type="AlphaFoldDB" id="A0AAJ6DF88"/>
<dbReference type="RefSeq" id="WP_279672946.1">
    <property type="nucleotide sequence ID" value="NZ_CP122561.1"/>
</dbReference>